<name>A0A382H8N8_9ZZZZ</name>
<proteinExistence type="predicted"/>
<evidence type="ECO:0000256" key="1">
    <source>
        <dbReference type="ARBA" id="ARBA00022729"/>
    </source>
</evidence>
<sequence>LWALKDGEKYIGKYNEVRPNMYNTAIFGGIRNIHMGVDIGGPVGTPCMAFADGKISHFGYNPEPGDYGHVIITKHNISGTTVWALYGHLDSTSVKDKSIGQIVNKGEVIAWFGARHENGGWEPHLHFQLSLLEPETHDLPGVVAPEDRAQALLDYPDPRLVLGPIY</sequence>
<feature type="domain" description="M23ase beta-sheet core" evidence="2">
    <location>
        <begin position="33"/>
        <end position="130"/>
    </location>
</feature>
<dbReference type="Gene3D" id="2.70.70.10">
    <property type="entry name" value="Glucose Permease (Domain IIA)"/>
    <property type="match status" value="1"/>
</dbReference>
<dbReference type="CDD" id="cd12797">
    <property type="entry name" value="M23_peptidase"/>
    <property type="match status" value="1"/>
</dbReference>
<dbReference type="PANTHER" id="PTHR21666">
    <property type="entry name" value="PEPTIDASE-RELATED"/>
    <property type="match status" value="1"/>
</dbReference>
<reference evidence="3" key="1">
    <citation type="submission" date="2018-05" db="EMBL/GenBank/DDBJ databases">
        <authorList>
            <person name="Lanie J.A."/>
            <person name="Ng W.-L."/>
            <person name="Kazmierczak K.M."/>
            <person name="Andrzejewski T.M."/>
            <person name="Davidsen T.M."/>
            <person name="Wayne K.J."/>
            <person name="Tettelin H."/>
            <person name="Glass J.I."/>
            <person name="Rusch D."/>
            <person name="Podicherti R."/>
            <person name="Tsui H.-C.T."/>
            <person name="Winkler M.E."/>
        </authorList>
    </citation>
    <scope>NUCLEOTIDE SEQUENCE</scope>
</reference>
<evidence type="ECO:0000313" key="3">
    <source>
        <dbReference type="EMBL" id="SVB83664.1"/>
    </source>
</evidence>
<dbReference type="GO" id="GO:0004222">
    <property type="term" value="F:metalloendopeptidase activity"/>
    <property type="evidence" value="ECO:0007669"/>
    <property type="project" value="TreeGrafter"/>
</dbReference>
<dbReference type="SUPFAM" id="SSF51261">
    <property type="entry name" value="Duplicated hybrid motif"/>
    <property type="match status" value="1"/>
</dbReference>
<organism evidence="3">
    <name type="scientific">marine metagenome</name>
    <dbReference type="NCBI Taxonomy" id="408172"/>
    <lineage>
        <taxon>unclassified sequences</taxon>
        <taxon>metagenomes</taxon>
        <taxon>ecological metagenomes</taxon>
    </lineage>
</organism>
<accession>A0A382H8N8</accession>
<dbReference type="PANTHER" id="PTHR21666:SF289">
    <property type="entry name" value="L-ALA--D-GLU ENDOPEPTIDASE"/>
    <property type="match status" value="1"/>
</dbReference>
<dbReference type="InterPro" id="IPR011055">
    <property type="entry name" value="Dup_hybrid_motif"/>
</dbReference>
<feature type="non-terminal residue" evidence="3">
    <location>
        <position position="1"/>
    </location>
</feature>
<dbReference type="Pfam" id="PF01551">
    <property type="entry name" value="Peptidase_M23"/>
    <property type="match status" value="1"/>
</dbReference>
<dbReference type="InterPro" id="IPR050570">
    <property type="entry name" value="Cell_wall_metabolism_enzyme"/>
</dbReference>
<dbReference type="EMBL" id="UINC01059825">
    <property type="protein sequence ID" value="SVB83664.1"/>
    <property type="molecule type" value="Genomic_DNA"/>
</dbReference>
<dbReference type="InterPro" id="IPR016047">
    <property type="entry name" value="M23ase_b-sheet_dom"/>
</dbReference>
<dbReference type="AlphaFoldDB" id="A0A382H8N8"/>
<evidence type="ECO:0000259" key="2">
    <source>
        <dbReference type="Pfam" id="PF01551"/>
    </source>
</evidence>
<protein>
    <recommendedName>
        <fullName evidence="2">M23ase beta-sheet core domain-containing protein</fullName>
    </recommendedName>
</protein>
<gene>
    <name evidence="3" type="ORF">METZ01_LOCUS236518</name>
</gene>
<keyword evidence="1" id="KW-0732">Signal</keyword>